<feature type="domain" description="ATP-dependent DNA ligase family profile" evidence="5">
    <location>
        <begin position="14"/>
        <end position="206"/>
    </location>
</feature>
<dbReference type="EC" id="6.5.1.1" evidence="2"/>
<dbReference type="EMBL" id="JAHBOM010000011">
    <property type="protein sequence ID" value="MBU8824493.1"/>
    <property type="molecule type" value="Genomic_DNA"/>
</dbReference>
<dbReference type="PANTHER" id="PTHR45674">
    <property type="entry name" value="DNA LIGASE 1/3 FAMILY MEMBER"/>
    <property type="match status" value="1"/>
</dbReference>
<dbReference type="SUPFAM" id="SSF56091">
    <property type="entry name" value="DNA ligase/mRNA capping enzyme, catalytic domain"/>
    <property type="match status" value="1"/>
</dbReference>
<comment type="catalytic activity">
    <reaction evidence="4">
        <text>ATP + (deoxyribonucleotide)n-3'-hydroxyl + 5'-phospho-(deoxyribonucleotide)m = (deoxyribonucleotide)n+m + AMP + diphosphate.</text>
        <dbReference type="EC" id="6.5.1.1"/>
    </reaction>
</comment>
<evidence type="ECO:0000259" key="5">
    <source>
        <dbReference type="Pfam" id="PF01068"/>
    </source>
</evidence>
<dbReference type="InterPro" id="IPR044117">
    <property type="entry name" value="OBF_LigC-like"/>
</dbReference>
<evidence type="ECO:0000313" key="7">
    <source>
        <dbReference type="EMBL" id="MBU8824493.1"/>
    </source>
</evidence>
<feature type="domain" description="DNA ligase ATP-dependent C-terminal" evidence="6">
    <location>
        <begin position="224"/>
        <end position="326"/>
    </location>
</feature>
<comment type="similarity">
    <text evidence="1">Belongs to the ATP-dependent DNA ligase family.</text>
</comment>
<dbReference type="InterPro" id="IPR050191">
    <property type="entry name" value="ATP-dep_DNA_ligase"/>
</dbReference>
<gene>
    <name evidence="7" type="ORF">KL859_16645</name>
</gene>
<organism evidence="7 8">
    <name type="scientific">Mycolicibacterium goodii</name>
    <name type="common">Mycobacterium goodii</name>
    <dbReference type="NCBI Taxonomy" id="134601"/>
    <lineage>
        <taxon>Bacteria</taxon>
        <taxon>Bacillati</taxon>
        <taxon>Actinomycetota</taxon>
        <taxon>Actinomycetes</taxon>
        <taxon>Mycobacteriales</taxon>
        <taxon>Mycobacteriaceae</taxon>
        <taxon>Mycolicibacterium</taxon>
    </lineage>
</organism>
<proteinExistence type="inferred from homology"/>
<dbReference type="Proteomes" id="UP000696413">
    <property type="component" value="Unassembled WGS sequence"/>
</dbReference>
<accession>A0ABS6HQK7</accession>
<dbReference type="Gene3D" id="2.40.50.140">
    <property type="entry name" value="Nucleic acid-binding proteins"/>
    <property type="match status" value="1"/>
</dbReference>
<dbReference type="InterPro" id="IPR012340">
    <property type="entry name" value="NA-bd_OB-fold"/>
</dbReference>
<evidence type="ECO:0000256" key="3">
    <source>
        <dbReference type="ARBA" id="ARBA00022598"/>
    </source>
</evidence>
<dbReference type="CDD" id="cd07905">
    <property type="entry name" value="Adenylation_DNA_ligase_LigC"/>
    <property type="match status" value="1"/>
</dbReference>
<evidence type="ECO:0000256" key="4">
    <source>
        <dbReference type="ARBA" id="ARBA00034003"/>
    </source>
</evidence>
<evidence type="ECO:0000256" key="1">
    <source>
        <dbReference type="ARBA" id="ARBA00007572"/>
    </source>
</evidence>
<sequence length="351" mass="39873">MGRMDLPVQPPIEPMLAKAQVKVPDDAGMWSYEPKWDGFRALVFRDGDDVVLQSRNGKELGRYFPELLDALRDELAAKCVLDGEIVVPRDIAGRVRLDWESLSQRIHPAQSRITMLAEQTPAHFIGFDALATGDRSLLKEPFRMRREALGQAVNKKRWCHVTRTTEDPALGTEWLKTFEGAGLDGVIAKRLDGPYLPGKREMVKVKHHRDADCVAMGYRIHKSGEGIGSILLGLYRDDGELQMVGGAASFTAKDRLKLLKELEPLREGDEMREGDPSRWNSAADKRWIPLRPEKVCEVAYDQMEGNSVEGRRFRHAVKFLRWRPDRDPSSCTFDQLDTPLNYDLYDVLEAQ</sequence>
<protein>
    <recommendedName>
        <fullName evidence="2">DNA ligase (ATP)</fullName>
        <ecNumber evidence="2">6.5.1.1</ecNumber>
    </recommendedName>
</protein>
<keyword evidence="3 7" id="KW-0436">Ligase</keyword>
<dbReference type="Pfam" id="PF04679">
    <property type="entry name" value="DNA_ligase_A_C"/>
    <property type="match status" value="1"/>
</dbReference>
<dbReference type="Gene3D" id="3.30.470.30">
    <property type="entry name" value="DNA ligase/mRNA capping enzyme"/>
    <property type="match status" value="1"/>
</dbReference>
<dbReference type="Pfam" id="PF01068">
    <property type="entry name" value="DNA_ligase_A_M"/>
    <property type="match status" value="1"/>
</dbReference>
<dbReference type="PROSITE" id="PS00697">
    <property type="entry name" value="DNA_LIGASE_A1"/>
    <property type="match status" value="1"/>
</dbReference>
<keyword evidence="8" id="KW-1185">Reference proteome</keyword>
<dbReference type="InterPro" id="IPR044119">
    <property type="entry name" value="Adenylation_LigC-like"/>
</dbReference>
<dbReference type="PANTHER" id="PTHR45674:SF4">
    <property type="entry name" value="DNA LIGASE 1"/>
    <property type="match status" value="1"/>
</dbReference>
<comment type="caution">
    <text evidence="7">The sequence shown here is derived from an EMBL/GenBank/DDBJ whole genome shotgun (WGS) entry which is preliminary data.</text>
</comment>
<evidence type="ECO:0000259" key="6">
    <source>
        <dbReference type="Pfam" id="PF04679"/>
    </source>
</evidence>
<dbReference type="RefSeq" id="WP_214395144.1">
    <property type="nucleotide sequence ID" value="NZ_JAHBOL010000016.1"/>
</dbReference>
<dbReference type="InterPro" id="IPR012310">
    <property type="entry name" value="DNA_ligase_ATP-dep_cent"/>
</dbReference>
<dbReference type="InterPro" id="IPR012309">
    <property type="entry name" value="DNA_ligase_ATP-dep_C"/>
</dbReference>
<dbReference type="NCBIfam" id="NF006078">
    <property type="entry name" value="PRK08224.1"/>
    <property type="match status" value="1"/>
</dbReference>
<evidence type="ECO:0000313" key="8">
    <source>
        <dbReference type="Proteomes" id="UP000696413"/>
    </source>
</evidence>
<dbReference type="InterPro" id="IPR016059">
    <property type="entry name" value="DNA_ligase_ATP-dep_CS"/>
</dbReference>
<dbReference type="CDD" id="cd07970">
    <property type="entry name" value="OBF_DNA_ligase_LigC"/>
    <property type="match status" value="1"/>
</dbReference>
<evidence type="ECO:0000256" key="2">
    <source>
        <dbReference type="ARBA" id="ARBA00012727"/>
    </source>
</evidence>
<reference evidence="7 8" key="1">
    <citation type="submission" date="2021-05" db="EMBL/GenBank/DDBJ databases">
        <title>Draft Genome Sequences of Clinical Respiratory Isolates of Mycobacterium goodii Recovered in Ireland.</title>
        <authorList>
            <person name="Flanagan P.R."/>
            <person name="Mok S."/>
            <person name="Roycroft E."/>
            <person name="Rogers T.R."/>
            <person name="Fitzgibbon M."/>
        </authorList>
    </citation>
    <scope>NUCLEOTIDE SEQUENCE [LARGE SCALE GENOMIC DNA]</scope>
    <source>
        <strain evidence="7 8">14IE55</strain>
    </source>
</reference>
<dbReference type="GO" id="GO:0003910">
    <property type="term" value="F:DNA ligase (ATP) activity"/>
    <property type="evidence" value="ECO:0007669"/>
    <property type="project" value="UniProtKB-EC"/>
</dbReference>
<dbReference type="SUPFAM" id="SSF50249">
    <property type="entry name" value="Nucleic acid-binding proteins"/>
    <property type="match status" value="1"/>
</dbReference>
<name>A0ABS6HQK7_MYCGD</name>